<keyword evidence="3" id="KW-1185">Reference proteome</keyword>
<dbReference type="RefSeq" id="WP_259055746.1">
    <property type="nucleotide sequence ID" value="NZ_JANUCT010000011.1"/>
</dbReference>
<name>A0AAE3L4F5_9GAMM</name>
<dbReference type="Proteomes" id="UP001204445">
    <property type="component" value="Unassembled WGS sequence"/>
</dbReference>
<dbReference type="InterPro" id="IPR057691">
    <property type="entry name" value="DUF7931"/>
</dbReference>
<evidence type="ECO:0000259" key="1">
    <source>
        <dbReference type="Pfam" id="PF25559"/>
    </source>
</evidence>
<dbReference type="EMBL" id="JANUCT010000011">
    <property type="protein sequence ID" value="MCS3903773.1"/>
    <property type="molecule type" value="Genomic_DNA"/>
</dbReference>
<protein>
    <recommendedName>
        <fullName evidence="1">DUF7931 domain-containing protein</fullName>
    </recommendedName>
</protein>
<dbReference type="Pfam" id="PF25559">
    <property type="entry name" value="DUF7931"/>
    <property type="match status" value="1"/>
</dbReference>
<evidence type="ECO:0000313" key="2">
    <source>
        <dbReference type="EMBL" id="MCS3903773.1"/>
    </source>
</evidence>
<accession>A0AAE3L4F5</accession>
<comment type="caution">
    <text evidence="2">The sequence shown here is derived from an EMBL/GenBank/DDBJ whole genome shotgun (WGS) entry which is preliminary data.</text>
</comment>
<feature type="domain" description="DUF7931" evidence="1">
    <location>
        <begin position="23"/>
        <end position="168"/>
    </location>
</feature>
<reference evidence="2" key="1">
    <citation type="submission" date="2022-08" db="EMBL/GenBank/DDBJ databases">
        <title>Genomic Encyclopedia of Type Strains, Phase III (KMG-III): the genomes of soil and plant-associated and newly described type strains.</title>
        <authorList>
            <person name="Whitman W."/>
        </authorList>
    </citation>
    <scope>NUCLEOTIDE SEQUENCE</scope>
    <source>
        <strain evidence="2">HMT 1</strain>
    </source>
</reference>
<proteinExistence type="predicted"/>
<gene>
    <name evidence="2" type="ORF">J2T55_001804</name>
</gene>
<evidence type="ECO:0000313" key="3">
    <source>
        <dbReference type="Proteomes" id="UP001204445"/>
    </source>
</evidence>
<dbReference type="AlphaFoldDB" id="A0AAE3L4F5"/>
<organism evidence="2 3">
    <name type="scientific">Methylohalomonas lacus</name>
    <dbReference type="NCBI Taxonomy" id="398773"/>
    <lineage>
        <taxon>Bacteria</taxon>
        <taxon>Pseudomonadati</taxon>
        <taxon>Pseudomonadota</taxon>
        <taxon>Gammaproteobacteria</taxon>
        <taxon>Methylohalomonadales</taxon>
        <taxon>Methylohalomonadaceae</taxon>
        <taxon>Methylohalomonas</taxon>
    </lineage>
</organism>
<sequence length="170" mass="19529">MYQFDQYSLGQTDSELELDSREHNQLASQAMVRQARRSLDIASRQLDPSVYDQPDFIAAVKRMILDNRRCQVRVLVFEAQAIARRGHQLLQLAGDLSSFIELRQAARQHDDYGEALLVADRCGYIHRPLGNRYEAGANFSARRRAQALLNTFEDMWAHASSSVYLRRLSL</sequence>